<evidence type="ECO:0000313" key="2">
    <source>
        <dbReference type="EMBL" id="ROO27933.1"/>
    </source>
</evidence>
<dbReference type="OrthoDB" id="8742915at2"/>
<reference evidence="2 3" key="1">
    <citation type="submission" date="2013-10" db="EMBL/GenBank/DDBJ databases">
        <title>Salinisphaera japonica YTM-1 Genome Sequencing.</title>
        <authorList>
            <person name="Lai Q."/>
            <person name="Li C."/>
            <person name="Shao Z."/>
        </authorList>
    </citation>
    <scope>NUCLEOTIDE SEQUENCE [LARGE SCALE GENOMIC DNA]</scope>
    <source>
        <strain evidence="2 3">YTM-1</strain>
    </source>
</reference>
<dbReference type="InterPro" id="IPR050834">
    <property type="entry name" value="Glycosyltransf_2"/>
</dbReference>
<dbReference type="PANTHER" id="PTHR43685:SF2">
    <property type="entry name" value="GLYCOSYLTRANSFERASE 2-LIKE DOMAIN-CONTAINING PROTEIN"/>
    <property type="match status" value="1"/>
</dbReference>
<dbReference type="Pfam" id="PF00535">
    <property type="entry name" value="Glycos_transf_2"/>
    <property type="match status" value="1"/>
</dbReference>
<feature type="domain" description="Glycosyltransferase 2-like" evidence="1">
    <location>
        <begin position="5"/>
        <end position="152"/>
    </location>
</feature>
<keyword evidence="2" id="KW-0808">Transferase</keyword>
<name>A0A423PQR8_9GAMM</name>
<dbReference type="EMBL" id="AYKG01000024">
    <property type="protein sequence ID" value="ROO27933.1"/>
    <property type="molecule type" value="Genomic_DNA"/>
</dbReference>
<dbReference type="PANTHER" id="PTHR43685">
    <property type="entry name" value="GLYCOSYLTRANSFERASE"/>
    <property type="match status" value="1"/>
</dbReference>
<organism evidence="2 3">
    <name type="scientific">Salinisphaera japonica YTM-1</name>
    <dbReference type="NCBI Taxonomy" id="1209778"/>
    <lineage>
        <taxon>Bacteria</taxon>
        <taxon>Pseudomonadati</taxon>
        <taxon>Pseudomonadota</taxon>
        <taxon>Gammaproteobacteria</taxon>
        <taxon>Salinisphaerales</taxon>
        <taxon>Salinisphaeraceae</taxon>
        <taxon>Salinisphaera</taxon>
    </lineage>
</organism>
<comment type="caution">
    <text evidence="2">The sequence shown here is derived from an EMBL/GenBank/DDBJ whole genome shotgun (WGS) entry which is preliminary data.</text>
</comment>
<dbReference type="InterPro" id="IPR029044">
    <property type="entry name" value="Nucleotide-diphossugar_trans"/>
</dbReference>
<dbReference type="AlphaFoldDB" id="A0A423PQR8"/>
<dbReference type="Gene3D" id="3.90.550.10">
    <property type="entry name" value="Spore Coat Polysaccharide Biosynthesis Protein SpsA, Chain A"/>
    <property type="match status" value="1"/>
</dbReference>
<dbReference type="GO" id="GO:0016740">
    <property type="term" value="F:transferase activity"/>
    <property type="evidence" value="ECO:0007669"/>
    <property type="project" value="UniProtKB-KW"/>
</dbReference>
<keyword evidence="3" id="KW-1185">Reference proteome</keyword>
<dbReference type="InterPro" id="IPR001173">
    <property type="entry name" value="Glyco_trans_2-like"/>
</dbReference>
<dbReference type="CDD" id="cd00761">
    <property type="entry name" value="Glyco_tranf_GTA_type"/>
    <property type="match status" value="1"/>
</dbReference>
<proteinExistence type="predicted"/>
<dbReference type="RefSeq" id="WP_123658295.1">
    <property type="nucleotide sequence ID" value="NZ_AYKG01000024.1"/>
</dbReference>
<evidence type="ECO:0000313" key="3">
    <source>
        <dbReference type="Proteomes" id="UP000285310"/>
    </source>
</evidence>
<dbReference type="Proteomes" id="UP000285310">
    <property type="component" value="Unassembled WGS sequence"/>
</dbReference>
<dbReference type="SUPFAM" id="SSF53448">
    <property type="entry name" value="Nucleotide-diphospho-sugar transferases"/>
    <property type="match status" value="1"/>
</dbReference>
<evidence type="ECO:0000259" key="1">
    <source>
        <dbReference type="Pfam" id="PF00535"/>
    </source>
</evidence>
<accession>A0A423PQR8</accession>
<protein>
    <submittedName>
        <fullName evidence="2">Glycosyl transferase family 2</fullName>
    </submittedName>
</protein>
<gene>
    <name evidence="2" type="ORF">SAJA_08950</name>
</gene>
<sequence length="344" mass="38522">MPEISVLIPVYNRAAYVTSAVRSVLDQRGAPDFEVLIVDDGSTDDSLARVAALGDSRIRVLEAKANGGIASARNRGIAAARGAYTAFLDSDDVARPERLAAQHAFLNARPDHAGVGAWIGWIDDDGKRLSRIKRKPRTYRMIAAERLFRSGIENSTAMARTEVLRAYPHDESLVVGSDYDLWARIARDHPVASLPHLLVDRRAHAEQATTENVARDRYFRCRIFAWQLDALGIHYTDADLNGHYRLRRLKKAGDRPDEAYLDWAEAWLARLRAANREYRLYPEPEFSGLLALFWAAACWYAEPQAKGMARLARNPLTRALPRGAFQGWAHRAPLVSRAAARLGR</sequence>
<dbReference type="InParanoid" id="A0A423PQR8"/>